<dbReference type="VEuPathDB" id="VectorBase:ASIC014156"/>
<dbReference type="EMBL" id="ATLV01021241">
    <property type="status" value="NOT_ANNOTATED_CDS"/>
    <property type="molecule type" value="Genomic_DNA"/>
</dbReference>
<reference evidence="3" key="2">
    <citation type="submission" date="2020-05" db="UniProtKB">
        <authorList>
            <consortium name="EnsemblMetazoa"/>
        </authorList>
    </citation>
    <scope>IDENTIFICATION</scope>
</reference>
<feature type="chain" id="PRO_5001784380" evidence="1">
    <location>
        <begin position="23"/>
        <end position="95"/>
    </location>
</feature>
<sequence>MKKFTFQALVMCLILGVALVSSEMDDQFQVAMKFADTKAQGEVKPIDQTANAKHTETIGNFSWKGPEMTHVVTAPVNCPTGQILDHQFNCRKPVG</sequence>
<evidence type="ECO:0000313" key="4">
    <source>
        <dbReference type="Proteomes" id="UP000030765"/>
    </source>
</evidence>
<reference evidence="2 4" key="1">
    <citation type="journal article" date="2014" name="BMC Genomics">
        <title>Genome sequence of Anopheles sinensis provides insight into genetics basis of mosquito competence for malaria parasites.</title>
        <authorList>
            <person name="Zhou D."/>
            <person name="Zhang D."/>
            <person name="Ding G."/>
            <person name="Shi L."/>
            <person name="Hou Q."/>
            <person name="Ye Y."/>
            <person name="Xu Y."/>
            <person name="Zhou H."/>
            <person name="Xiong C."/>
            <person name="Li S."/>
            <person name="Yu J."/>
            <person name="Hong S."/>
            <person name="Yu X."/>
            <person name="Zou P."/>
            <person name="Chen C."/>
            <person name="Chang X."/>
            <person name="Wang W."/>
            <person name="Lv Y."/>
            <person name="Sun Y."/>
            <person name="Ma L."/>
            <person name="Shen B."/>
            <person name="Zhu C."/>
        </authorList>
    </citation>
    <scope>NUCLEOTIDE SEQUENCE [LARGE SCALE GENOMIC DNA]</scope>
</reference>
<evidence type="ECO:0000313" key="2">
    <source>
        <dbReference type="EMBL" id="KFB46157.1"/>
    </source>
</evidence>
<dbReference type="EMBL" id="KE525315">
    <property type="protein sequence ID" value="KFB46157.1"/>
    <property type="molecule type" value="Genomic_DNA"/>
</dbReference>
<feature type="signal peptide" evidence="1">
    <location>
        <begin position="1"/>
        <end position="22"/>
    </location>
</feature>
<protein>
    <submittedName>
        <fullName evidence="2">AGAP008923-PB-like protein</fullName>
    </submittedName>
</protein>
<dbReference type="EnsemblMetazoa" id="ASIC014156-RA">
    <property type="protein sequence ID" value="ASIC014156-PA"/>
    <property type="gene ID" value="ASIC014156"/>
</dbReference>
<dbReference type="AlphaFoldDB" id="A0A084W7G3"/>
<organism evidence="2">
    <name type="scientific">Anopheles sinensis</name>
    <name type="common">Mosquito</name>
    <dbReference type="NCBI Taxonomy" id="74873"/>
    <lineage>
        <taxon>Eukaryota</taxon>
        <taxon>Metazoa</taxon>
        <taxon>Ecdysozoa</taxon>
        <taxon>Arthropoda</taxon>
        <taxon>Hexapoda</taxon>
        <taxon>Insecta</taxon>
        <taxon>Pterygota</taxon>
        <taxon>Neoptera</taxon>
        <taxon>Endopterygota</taxon>
        <taxon>Diptera</taxon>
        <taxon>Nematocera</taxon>
        <taxon>Culicoidea</taxon>
        <taxon>Culicidae</taxon>
        <taxon>Anophelinae</taxon>
        <taxon>Anopheles</taxon>
    </lineage>
</organism>
<keyword evidence="1" id="KW-0732">Signal</keyword>
<evidence type="ECO:0000256" key="1">
    <source>
        <dbReference type="SAM" id="SignalP"/>
    </source>
</evidence>
<name>A0A084W7G3_ANOSI</name>
<evidence type="ECO:0000313" key="3">
    <source>
        <dbReference type="EnsemblMetazoa" id="ASIC014156-PA"/>
    </source>
</evidence>
<dbReference type="Proteomes" id="UP000030765">
    <property type="component" value="Unassembled WGS sequence"/>
</dbReference>
<accession>A0A084W7G3</accession>
<keyword evidence="4" id="KW-1185">Reference proteome</keyword>
<gene>
    <name evidence="2" type="ORF">ZHAS_00014156</name>
</gene>
<proteinExistence type="predicted"/>